<keyword evidence="2" id="KW-1185">Reference proteome</keyword>
<gene>
    <name evidence="1" type="ORF">ACFFVK_18140</name>
</gene>
<accession>A0ABV5HF38</accession>
<name>A0ABV5HF38_9FLAO</name>
<sequence length="63" mass="7373">MEVKDAHIVKDGYDTGVRATFQGKMYVDKKVFFSRPDVRNVLKNVMESKELKAHIAINRKYKK</sequence>
<protein>
    <submittedName>
        <fullName evidence="1">Uncharacterized protein</fullName>
    </submittedName>
</protein>
<evidence type="ECO:0000313" key="2">
    <source>
        <dbReference type="Proteomes" id="UP001589562"/>
    </source>
</evidence>
<dbReference type="RefSeq" id="WP_278010457.1">
    <property type="nucleotide sequence ID" value="NZ_CP121112.1"/>
</dbReference>
<dbReference type="Proteomes" id="UP001589562">
    <property type="component" value="Unassembled WGS sequence"/>
</dbReference>
<evidence type="ECO:0000313" key="1">
    <source>
        <dbReference type="EMBL" id="MFB9110507.1"/>
    </source>
</evidence>
<comment type="caution">
    <text evidence="1">The sequence shown here is derived from an EMBL/GenBank/DDBJ whole genome shotgun (WGS) entry which is preliminary data.</text>
</comment>
<proteinExistence type="predicted"/>
<organism evidence="1 2">
    <name type="scientific">Flavobacterium gyeonganense</name>
    <dbReference type="NCBI Taxonomy" id="1310418"/>
    <lineage>
        <taxon>Bacteria</taxon>
        <taxon>Pseudomonadati</taxon>
        <taxon>Bacteroidota</taxon>
        <taxon>Flavobacteriia</taxon>
        <taxon>Flavobacteriales</taxon>
        <taxon>Flavobacteriaceae</taxon>
        <taxon>Flavobacterium</taxon>
    </lineage>
</organism>
<reference evidence="1 2" key="1">
    <citation type="submission" date="2024-09" db="EMBL/GenBank/DDBJ databases">
        <authorList>
            <person name="Sun Q."/>
            <person name="Mori K."/>
        </authorList>
    </citation>
    <scope>NUCLEOTIDE SEQUENCE [LARGE SCALE GENOMIC DNA]</scope>
    <source>
        <strain evidence="1 2">CECT 8365</strain>
    </source>
</reference>
<dbReference type="EMBL" id="JBHMFE010000043">
    <property type="protein sequence ID" value="MFB9110507.1"/>
    <property type="molecule type" value="Genomic_DNA"/>
</dbReference>